<keyword evidence="5" id="KW-0547">Nucleotide-binding</keyword>
<dbReference type="InterPro" id="IPR003594">
    <property type="entry name" value="HATPase_dom"/>
</dbReference>
<dbReference type="InterPro" id="IPR029016">
    <property type="entry name" value="GAF-like_dom_sf"/>
</dbReference>
<evidence type="ECO:0000256" key="2">
    <source>
        <dbReference type="ARBA" id="ARBA00012438"/>
    </source>
</evidence>
<comment type="catalytic activity">
    <reaction evidence="1">
        <text>ATP + protein L-histidine = ADP + protein N-phospho-L-histidine.</text>
        <dbReference type="EC" id="2.7.13.3"/>
    </reaction>
</comment>
<dbReference type="SMART" id="SM00387">
    <property type="entry name" value="HATPase_c"/>
    <property type="match status" value="1"/>
</dbReference>
<dbReference type="InterPro" id="IPR003018">
    <property type="entry name" value="GAF"/>
</dbReference>
<dbReference type="InterPro" id="IPR036890">
    <property type="entry name" value="HATPase_C_sf"/>
</dbReference>
<dbReference type="InterPro" id="IPR011495">
    <property type="entry name" value="Sig_transdc_His_kin_sub2_dim/P"/>
</dbReference>
<dbReference type="GO" id="GO:0005524">
    <property type="term" value="F:ATP binding"/>
    <property type="evidence" value="ECO:0007669"/>
    <property type="project" value="UniProtKB-KW"/>
</dbReference>
<name>A0A1L7AID3_9PROT</name>
<dbReference type="Gene3D" id="3.30.565.10">
    <property type="entry name" value="Histidine kinase-like ATPase, C-terminal domain"/>
    <property type="match status" value="1"/>
</dbReference>
<dbReference type="InterPro" id="IPR013656">
    <property type="entry name" value="PAS_4"/>
</dbReference>
<dbReference type="Pfam" id="PF07568">
    <property type="entry name" value="HisKA_2"/>
    <property type="match status" value="1"/>
</dbReference>
<dbReference type="SMART" id="SM00065">
    <property type="entry name" value="GAF"/>
    <property type="match status" value="1"/>
</dbReference>
<keyword evidence="4" id="KW-0808">Transferase</keyword>
<dbReference type="eggNOG" id="COG3920">
    <property type="taxonomic scope" value="Bacteria"/>
</dbReference>
<proteinExistence type="predicted"/>
<reference evidence="10 11" key="1">
    <citation type="submission" date="2016-05" db="EMBL/GenBank/DDBJ databases">
        <title>Complete Genome and Methylome Analysis of Psychrotrophic Bacterial Isolates from Antarctic Lake Untersee.</title>
        <authorList>
            <person name="Fomenkov A."/>
            <person name="Akimov V.N."/>
            <person name="Vasilyeva L.V."/>
            <person name="Andersen D."/>
            <person name="Vincze T."/>
            <person name="Roberts R.J."/>
        </authorList>
    </citation>
    <scope>NUCLEOTIDE SEQUENCE [LARGE SCALE GENOMIC DNA]</scope>
    <source>
        <strain evidence="10 11">U14-5</strain>
    </source>
</reference>
<dbReference type="GO" id="GO:0004673">
    <property type="term" value="F:protein histidine kinase activity"/>
    <property type="evidence" value="ECO:0007669"/>
    <property type="project" value="UniProtKB-EC"/>
</dbReference>
<dbReference type="Gene3D" id="3.30.450.40">
    <property type="match status" value="1"/>
</dbReference>
<gene>
    <name evidence="10" type="ORF">RGI145_16820</name>
</gene>
<dbReference type="Pfam" id="PF13185">
    <property type="entry name" value="GAF_2"/>
    <property type="match status" value="1"/>
</dbReference>
<accession>A0A1L7AID3</accession>
<dbReference type="Pfam" id="PF02518">
    <property type="entry name" value="HATPase_c"/>
    <property type="match status" value="1"/>
</dbReference>
<evidence type="ECO:0000256" key="1">
    <source>
        <dbReference type="ARBA" id="ARBA00000085"/>
    </source>
</evidence>
<dbReference type="PANTHER" id="PTHR41523:SF8">
    <property type="entry name" value="ETHYLENE RESPONSE SENSOR PROTEIN"/>
    <property type="match status" value="1"/>
</dbReference>
<evidence type="ECO:0000313" key="11">
    <source>
        <dbReference type="Proteomes" id="UP000185494"/>
    </source>
</evidence>
<sequence length="508" mass="55420">MLSPDMEPQRAEAHQRLRQQELIAEFGLFALRGDSLQPSLDEVCRVAADGLDVPFAKVLRFLSGENAFLVQAGVGWHAGVVGHARLGADLESPAGYAFRTGRPVISNHLTEEARLRTPALLMEHGVKRALNVLIGSGQSVPYGVLEVDSGDRTDFEPRDIAFLQSLANVIAAVVDRQARQVALARSEAMLQSVFESSPDCIKVLRGDGTLLRMNHNGLCLMEIDDFSKVANCPWERLWPVEQVEHVRAAIGAARQTGIGHFEAFCPTAKGTPKWWDVLVAPLGGTGEDEQFVAISRDVTDRVKAVEAKDALLRQQDLLMREVHHRIRNSLQLVHTLLQLQAGHVNDGSARAHLGEAARRVLTIAAVHKRLYEGSDVTEADLATYLGGLLEDLRGSLSDESAGRHIRLSTESLMLSPDKLTSLGLIVTELVTNALKYGCGTVSVTVQPLDGVARISVEDEGRGFPADFDPVRSRGLGMRLLLTLARKPNGIQVDRDVPWGRIVVEMPLG</sequence>
<dbReference type="STRING" id="257708.RGI145_16820"/>
<evidence type="ECO:0000259" key="8">
    <source>
        <dbReference type="SMART" id="SM00065"/>
    </source>
</evidence>
<dbReference type="NCBIfam" id="TIGR00229">
    <property type="entry name" value="sensory_box"/>
    <property type="match status" value="1"/>
</dbReference>
<dbReference type="InterPro" id="IPR035965">
    <property type="entry name" value="PAS-like_dom_sf"/>
</dbReference>
<keyword evidence="3" id="KW-0597">Phosphoprotein</keyword>
<evidence type="ECO:0000313" key="10">
    <source>
        <dbReference type="EMBL" id="APT58525.1"/>
    </source>
</evidence>
<evidence type="ECO:0000256" key="7">
    <source>
        <dbReference type="ARBA" id="ARBA00022840"/>
    </source>
</evidence>
<dbReference type="Pfam" id="PF08448">
    <property type="entry name" value="PAS_4"/>
    <property type="match status" value="1"/>
</dbReference>
<protein>
    <recommendedName>
        <fullName evidence="2">histidine kinase</fullName>
        <ecNumber evidence="2">2.7.13.3</ecNumber>
    </recommendedName>
</protein>
<dbReference type="PANTHER" id="PTHR41523">
    <property type="entry name" value="TWO-COMPONENT SYSTEM SENSOR PROTEIN"/>
    <property type="match status" value="1"/>
</dbReference>
<dbReference type="AlphaFoldDB" id="A0A1L7AID3"/>
<feature type="domain" description="GAF" evidence="8">
    <location>
        <begin position="35"/>
        <end position="184"/>
    </location>
</feature>
<organism evidence="10 11">
    <name type="scientific">Roseomonas gilardii</name>
    <dbReference type="NCBI Taxonomy" id="257708"/>
    <lineage>
        <taxon>Bacteria</taxon>
        <taxon>Pseudomonadati</taxon>
        <taxon>Pseudomonadota</taxon>
        <taxon>Alphaproteobacteria</taxon>
        <taxon>Acetobacterales</taxon>
        <taxon>Roseomonadaceae</taxon>
        <taxon>Roseomonas</taxon>
    </lineage>
</organism>
<dbReference type="KEGG" id="rgi:RGI145_16820"/>
<evidence type="ECO:0000256" key="3">
    <source>
        <dbReference type="ARBA" id="ARBA00022553"/>
    </source>
</evidence>
<dbReference type="EMBL" id="CP015583">
    <property type="protein sequence ID" value="APT58525.1"/>
    <property type="molecule type" value="Genomic_DNA"/>
</dbReference>
<dbReference type="InterPro" id="IPR000014">
    <property type="entry name" value="PAS"/>
</dbReference>
<evidence type="ECO:0000256" key="6">
    <source>
        <dbReference type="ARBA" id="ARBA00022777"/>
    </source>
</evidence>
<dbReference type="Gene3D" id="3.30.450.20">
    <property type="entry name" value="PAS domain"/>
    <property type="match status" value="1"/>
</dbReference>
<feature type="domain" description="Histidine kinase/HSP90-like ATPase" evidence="9">
    <location>
        <begin position="417"/>
        <end position="508"/>
    </location>
</feature>
<dbReference type="SUPFAM" id="SSF55874">
    <property type="entry name" value="ATPase domain of HSP90 chaperone/DNA topoisomerase II/histidine kinase"/>
    <property type="match status" value="1"/>
</dbReference>
<keyword evidence="7" id="KW-0067">ATP-binding</keyword>
<evidence type="ECO:0000256" key="4">
    <source>
        <dbReference type="ARBA" id="ARBA00022679"/>
    </source>
</evidence>
<dbReference type="SUPFAM" id="SSF55785">
    <property type="entry name" value="PYP-like sensor domain (PAS domain)"/>
    <property type="match status" value="1"/>
</dbReference>
<keyword evidence="6" id="KW-0418">Kinase</keyword>
<dbReference type="EC" id="2.7.13.3" evidence="2"/>
<evidence type="ECO:0000259" key="9">
    <source>
        <dbReference type="SMART" id="SM00387"/>
    </source>
</evidence>
<evidence type="ECO:0000256" key="5">
    <source>
        <dbReference type="ARBA" id="ARBA00022741"/>
    </source>
</evidence>
<dbReference type="eggNOG" id="COG2203">
    <property type="taxonomic scope" value="Bacteria"/>
</dbReference>
<dbReference type="RefSeq" id="WP_075799286.1">
    <property type="nucleotide sequence ID" value="NZ_CP015583.1"/>
</dbReference>
<dbReference type="Proteomes" id="UP000185494">
    <property type="component" value="Chromosome 1"/>
</dbReference>
<dbReference type="SUPFAM" id="SSF55781">
    <property type="entry name" value="GAF domain-like"/>
    <property type="match status" value="1"/>
</dbReference>